<dbReference type="Proteomes" id="UP000612055">
    <property type="component" value="Unassembled WGS sequence"/>
</dbReference>
<evidence type="ECO:0000256" key="11">
    <source>
        <dbReference type="ARBA" id="ARBA00023160"/>
    </source>
</evidence>
<dbReference type="EC" id="4.2.1.134" evidence="4 13"/>
<keyword evidence="12 13" id="KW-0456">Lyase</keyword>
<dbReference type="GO" id="GO:0030497">
    <property type="term" value="P:fatty acid elongation"/>
    <property type="evidence" value="ECO:0007669"/>
    <property type="project" value="TreeGrafter"/>
</dbReference>
<evidence type="ECO:0000313" key="14">
    <source>
        <dbReference type="EMBL" id="KAG2498226.1"/>
    </source>
</evidence>
<organism evidence="14 15">
    <name type="scientific">Edaphochlamys debaryana</name>
    <dbReference type="NCBI Taxonomy" id="47281"/>
    <lineage>
        <taxon>Eukaryota</taxon>
        <taxon>Viridiplantae</taxon>
        <taxon>Chlorophyta</taxon>
        <taxon>core chlorophytes</taxon>
        <taxon>Chlorophyceae</taxon>
        <taxon>CS clade</taxon>
        <taxon>Chlamydomonadales</taxon>
        <taxon>Chlamydomonadales incertae sedis</taxon>
        <taxon>Edaphochlamys</taxon>
    </lineage>
</organism>
<evidence type="ECO:0000256" key="13">
    <source>
        <dbReference type="RuleBase" id="RU363109"/>
    </source>
</evidence>
<comment type="caution">
    <text evidence="14">The sequence shown here is derived from an EMBL/GenBank/DDBJ whole genome shotgun (WGS) entry which is preliminary data.</text>
</comment>
<accession>A0A835Y910</accession>
<evidence type="ECO:0000313" key="15">
    <source>
        <dbReference type="Proteomes" id="UP000612055"/>
    </source>
</evidence>
<evidence type="ECO:0000256" key="9">
    <source>
        <dbReference type="ARBA" id="ARBA00023098"/>
    </source>
</evidence>
<dbReference type="PANTHER" id="PTHR11035">
    <property type="entry name" value="VERY-LONG-CHAIN (3R)-3-HYDROXYACYL-COA DEHYDRATASE"/>
    <property type="match status" value="1"/>
</dbReference>
<keyword evidence="11 13" id="KW-0275">Fatty acid biosynthesis</keyword>
<comment type="catalytic activity">
    <reaction evidence="13">
        <text>a very-long-chain (3R)-3-hydroxyacyl-CoA = a very-long-chain (2E)-enoyl-CoA + H2O</text>
        <dbReference type="Rhea" id="RHEA:45812"/>
        <dbReference type="ChEBI" id="CHEBI:15377"/>
        <dbReference type="ChEBI" id="CHEBI:83728"/>
        <dbReference type="ChEBI" id="CHEBI:85440"/>
        <dbReference type="EC" id="4.2.1.134"/>
    </reaction>
</comment>
<feature type="transmembrane region" description="Helical" evidence="13">
    <location>
        <begin position="138"/>
        <end position="157"/>
    </location>
</feature>
<comment type="caution">
    <text evidence="13">Lacks conserved residue(s) required for the propagation of feature annotation.</text>
</comment>
<dbReference type="AlphaFoldDB" id="A0A835Y910"/>
<evidence type="ECO:0000256" key="8">
    <source>
        <dbReference type="ARBA" id="ARBA00022989"/>
    </source>
</evidence>
<feature type="transmembrane region" description="Helical" evidence="13">
    <location>
        <begin position="43"/>
        <end position="66"/>
    </location>
</feature>
<dbReference type="GO" id="GO:0005789">
    <property type="term" value="C:endoplasmic reticulum membrane"/>
    <property type="evidence" value="ECO:0007669"/>
    <property type="project" value="UniProtKB-SubCell"/>
</dbReference>
<comment type="subcellular location">
    <subcellularLocation>
        <location evidence="13">Endoplasmic reticulum membrane</location>
        <topology evidence="13">Multi-pass membrane protein</topology>
    </subcellularLocation>
    <subcellularLocation>
        <location evidence="1">Membrane</location>
        <topology evidence="1">Multi-pass membrane protein</topology>
    </subcellularLocation>
</comment>
<keyword evidence="8 13" id="KW-1133">Transmembrane helix</keyword>
<dbReference type="GO" id="GO:0102158">
    <property type="term" value="F:very-long-chain (3R)-3-hydroxyacyl-CoA dehydratase activity"/>
    <property type="evidence" value="ECO:0007669"/>
    <property type="project" value="UniProtKB-EC"/>
</dbReference>
<feature type="transmembrane region" description="Helical" evidence="13">
    <location>
        <begin position="177"/>
        <end position="199"/>
    </location>
</feature>
<evidence type="ECO:0000256" key="3">
    <source>
        <dbReference type="ARBA" id="ARBA00007811"/>
    </source>
</evidence>
<evidence type="ECO:0000256" key="7">
    <source>
        <dbReference type="ARBA" id="ARBA00022832"/>
    </source>
</evidence>
<evidence type="ECO:0000256" key="4">
    <source>
        <dbReference type="ARBA" id="ARBA00013122"/>
    </source>
</evidence>
<dbReference type="UniPathway" id="UPA00094"/>
<feature type="transmembrane region" description="Helical" evidence="13">
    <location>
        <begin position="7"/>
        <end position="31"/>
    </location>
</feature>
<keyword evidence="6 13" id="KW-0812">Transmembrane</keyword>
<evidence type="ECO:0000256" key="10">
    <source>
        <dbReference type="ARBA" id="ARBA00023136"/>
    </source>
</evidence>
<evidence type="ECO:0000256" key="1">
    <source>
        <dbReference type="ARBA" id="ARBA00004141"/>
    </source>
</evidence>
<keyword evidence="7 13" id="KW-0276">Fatty acid metabolism</keyword>
<dbReference type="OrthoDB" id="46988at2759"/>
<dbReference type="InterPro" id="IPR007482">
    <property type="entry name" value="Tyr_Pase-like_PTPLA"/>
</dbReference>
<keyword evidence="5 13" id="KW-0444">Lipid biosynthesis</keyword>
<keyword evidence="13" id="KW-0256">Endoplasmic reticulum</keyword>
<name>A0A835Y910_9CHLO</name>
<keyword evidence="9 13" id="KW-0443">Lipid metabolism</keyword>
<comment type="pathway">
    <text evidence="2 13">Lipid metabolism; fatty acid biosynthesis.</text>
</comment>
<reference evidence="14" key="1">
    <citation type="journal article" date="2020" name="bioRxiv">
        <title>Comparative genomics of Chlamydomonas.</title>
        <authorList>
            <person name="Craig R.J."/>
            <person name="Hasan A.R."/>
            <person name="Ness R.W."/>
            <person name="Keightley P.D."/>
        </authorList>
    </citation>
    <scope>NUCLEOTIDE SEQUENCE</scope>
    <source>
        <strain evidence="14">CCAP 11/70</strain>
    </source>
</reference>
<gene>
    <name evidence="14" type="ORF">HYH03_003976</name>
</gene>
<evidence type="ECO:0000256" key="5">
    <source>
        <dbReference type="ARBA" id="ARBA00022516"/>
    </source>
</evidence>
<evidence type="ECO:0000256" key="12">
    <source>
        <dbReference type="ARBA" id="ARBA00023239"/>
    </source>
</evidence>
<keyword evidence="10 13" id="KW-0472">Membrane</keyword>
<evidence type="ECO:0000256" key="6">
    <source>
        <dbReference type="ARBA" id="ARBA00022692"/>
    </source>
</evidence>
<dbReference type="GO" id="GO:0030148">
    <property type="term" value="P:sphingolipid biosynthetic process"/>
    <property type="evidence" value="ECO:0007669"/>
    <property type="project" value="TreeGrafter"/>
</dbReference>
<dbReference type="GO" id="GO:0042761">
    <property type="term" value="P:very long-chain fatty acid biosynthetic process"/>
    <property type="evidence" value="ECO:0007669"/>
    <property type="project" value="TreeGrafter"/>
</dbReference>
<protein>
    <recommendedName>
        <fullName evidence="4 13">Very-long-chain (3R)-3-hydroxyacyl-CoA dehydratase</fullName>
        <ecNumber evidence="4 13">4.2.1.134</ecNumber>
    </recommendedName>
</protein>
<evidence type="ECO:0000256" key="2">
    <source>
        <dbReference type="ARBA" id="ARBA00005194"/>
    </source>
</evidence>
<sequence length="220" mass="24722">MRLTQAYLALYNAAQAVGWATAFGSLVYGFIQEQSNEQIYDRAAPLIGWLQFASLLETVHAALGLVPSSPLSALMQWGGRSNCLFCVVQPIRALHSDVYALVMLGCWSAAETIRYPQYAAATLGACPGWLTWMRYTMFIPLFPLGTMAEMGLMAAALPDLARRRPYSLDLPNKWNFAFHYHTFIQILLFLYPLLWWQLYSQLLRARSKKLGGASKSAKKD</sequence>
<comment type="function">
    <text evidence="13">Catalyzes the third of the four reactions of the long-chain fatty acids elongation cycle. This endoplasmic reticulum-bound enzymatic process, allows the addition of two carbons to the chain of long- and very long-chain fatty acids/VLCFAs per cycle. This enzyme catalyzes the dehydration of the 3-hydroxyacyl-CoA intermediate into trans-2,3-enoyl-CoA, within each cycle of fatty acid elongation. Thereby, it participates to the production of VLCFAs of different chain lengths that are involved in multiple biological processes as precursors of membrane lipids and lipid mediators.</text>
</comment>
<proteinExistence type="inferred from homology"/>
<dbReference type="PANTHER" id="PTHR11035:SF35">
    <property type="entry name" value="VERY-LONG-CHAIN (3R)-3-HYDROXYACYL-COA DEHYDRATASE"/>
    <property type="match status" value="1"/>
</dbReference>
<keyword evidence="15" id="KW-1185">Reference proteome</keyword>
<dbReference type="Pfam" id="PF04387">
    <property type="entry name" value="PTPLA"/>
    <property type="match status" value="1"/>
</dbReference>
<dbReference type="EMBL" id="JAEHOE010000011">
    <property type="protein sequence ID" value="KAG2498226.1"/>
    <property type="molecule type" value="Genomic_DNA"/>
</dbReference>
<comment type="similarity">
    <text evidence="3 13">Belongs to the very long-chain fatty acids dehydratase HACD family.</text>
</comment>